<evidence type="ECO:0000256" key="1">
    <source>
        <dbReference type="ARBA" id="ARBA00022679"/>
    </source>
</evidence>
<dbReference type="InterPro" id="IPR036890">
    <property type="entry name" value="HATPase_C_sf"/>
</dbReference>
<gene>
    <name evidence="7" type="ORF">GCM10009811_11410</name>
</gene>
<protein>
    <submittedName>
        <fullName evidence="7">ATP-binding protein</fullName>
    </submittedName>
</protein>
<name>A0ABN2LIV2_9MICO</name>
<dbReference type="Gene3D" id="3.30.565.10">
    <property type="entry name" value="Histidine kinase-like ATPase, C-terminal domain"/>
    <property type="match status" value="1"/>
</dbReference>
<dbReference type="Pfam" id="PF04024">
    <property type="entry name" value="PspC"/>
    <property type="match status" value="1"/>
</dbReference>
<evidence type="ECO:0000259" key="5">
    <source>
        <dbReference type="Pfam" id="PF02518"/>
    </source>
</evidence>
<feature type="transmembrane region" description="Helical" evidence="4">
    <location>
        <begin position="43"/>
        <end position="68"/>
    </location>
</feature>
<keyword evidence="4" id="KW-0812">Transmembrane</keyword>
<keyword evidence="1" id="KW-0808">Transferase</keyword>
<organism evidence="7 8">
    <name type="scientific">Nostocoides veronense</name>
    <dbReference type="NCBI Taxonomy" id="330836"/>
    <lineage>
        <taxon>Bacteria</taxon>
        <taxon>Bacillati</taxon>
        <taxon>Actinomycetota</taxon>
        <taxon>Actinomycetes</taxon>
        <taxon>Micrococcales</taxon>
        <taxon>Intrasporangiaceae</taxon>
        <taxon>Nostocoides</taxon>
    </lineage>
</organism>
<feature type="transmembrane region" description="Helical" evidence="4">
    <location>
        <begin position="194"/>
        <end position="217"/>
    </location>
</feature>
<feature type="domain" description="Phage shock protein PspC N-terminal" evidence="6">
    <location>
        <begin position="17"/>
        <end position="72"/>
    </location>
</feature>
<sequence length="415" mass="43168">MTVPYAPAAGVAPLRPRMTRPTGERWVAGVCGGLAEHLRLPVLWVRAGMALLALAGPGFVGYVLLWALTPQAEASTTIDPAAPPVDVPAPAEAGGALRTRAIVIIGLGLVVLGLLAGLAKSIGPRLSLVIPVVAIGAVAVIGLTSADAAQRNRWLGRRSGWPAIARLGVGAVAIAIGTIVLLSRGQSIGQASDIAVATVVVLLGLVLLLAPLVVRLWSDHGAAQSAKARADERADIAAHLHDSVLQTLALIQRQATDPSRVATLARVQERELRSYLYGGDIDAETSLEAAIGAVADEIEMAHGIPIDVVVTGEAEMDERSHALVRALREALNNAVRHGEPPVAVYVEAAPTGIEAFIRDHGPGLDPENIPDDRLGVRESIIGRMTRAGGSATVRRLDPGTEWTLTLPTPTPGDKA</sequence>
<feature type="transmembrane region" description="Helical" evidence="4">
    <location>
        <begin position="126"/>
        <end position="143"/>
    </location>
</feature>
<reference evidence="7 8" key="1">
    <citation type="journal article" date="2019" name="Int. J. Syst. Evol. Microbiol.">
        <title>The Global Catalogue of Microorganisms (GCM) 10K type strain sequencing project: providing services to taxonomists for standard genome sequencing and annotation.</title>
        <authorList>
            <consortium name="The Broad Institute Genomics Platform"/>
            <consortium name="The Broad Institute Genome Sequencing Center for Infectious Disease"/>
            <person name="Wu L."/>
            <person name="Ma J."/>
        </authorList>
    </citation>
    <scope>NUCLEOTIDE SEQUENCE [LARGE SCALE GENOMIC DNA]</scope>
    <source>
        <strain evidence="7 8">JCM 15592</strain>
    </source>
</reference>
<keyword evidence="7" id="KW-0067">ATP-binding</keyword>
<evidence type="ECO:0000256" key="2">
    <source>
        <dbReference type="ARBA" id="ARBA00022777"/>
    </source>
</evidence>
<dbReference type="EMBL" id="BAAAPO010000018">
    <property type="protein sequence ID" value="GAA1788089.1"/>
    <property type="molecule type" value="Genomic_DNA"/>
</dbReference>
<dbReference type="InterPro" id="IPR050482">
    <property type="entry name" value="Sensor_HK_TwoCompSys"/>
</dbReference>
<keyword evidence="4" id="KW-0472">Membrane</keyword>
<evidence type="ECO:0000313" key="8">
    <source>
        <dbReference type="Proteomes" id="UP001499938"/>
    </source>
</evidence>
<feature type="domain" description="Histidine kinase/HSP90-like ATPase" evidence="5">
    <location>
        <begin position="321"/>
        <end position="408"/>
    </location>
</feature>
<keyword evidence="7" id="KW-0547">Nucleotide-binding</keyword>
<feature type="transmembrane region" description="Helical" evidence="4">
    <location>
        <begin position="163"/>
        <end position="182"/>
    </location>
</feature>
<dbReference type="Proteomes" id="UP001499938">
    <property type="component" value="Unassembled WGS sequence"/>
</dbReference>
<keyword evidence="2" id="KW-0418">Kinase</keyword>
<dbReference type="InterPro" id="IPR003594">
    <property type="entry name" value="HATPase_dom"/>
</dbReference>
<dbReference type="SUPFAM" id="SSF55874">
    <property type="entry name" value="ATPase domain of HSP90 chaperone/DNA topoisomerase II/histidine kinase"/>
    <property type="match status" value="1"/>
</dbReference>
<keyword evidence="4" id="KW-1133">Transmembrane helix</keyword>
<keyword evidence="8" id="KW-1185">Reference proteome</keyword>
<dbReference type="PANTHER" id="PTHR24421">
    <property type="entry name" value="NITRATE/NITRITE SENSOR PROTEIN NARX-RELATED"/>
    <property type="match status" value="1"/>
</dbReference>
<feature type="transmembrane region" description="Helical" evidence="4">
    <location>
        <begin position="101"/>
        <end position="119"/>
    </location>
</feature>
<evidence type="ECO:0000256" key="3">
    <source>
        <dbReference type="ARBA" id="ARBA00023012"/>
    </source>
</evidence>
<keyword evidence="3" id="KW-0902">Two-component regulatory system</keyword>
<dbReference type="InterPro" id="IPR007168">
    <property type="entry name" value="Phageshock_PspC_N"/>
</dbReference>
<proteinExistence type="predicted"/>
<dbReference type="RefSeq" id="WP_344082409.1">
    <property type="nucleotide sequence ID" value="NZ_BAAAPO010000018.1"/>
</dbReference>
<accession>A0ABN2LIV2</accession>
<dbReference type="GO" id="GO:0005524">
    <property type="term" value="F:ATP binding"/>
    <property type="evidence" value="ECO:0007669"/>
    <property type="project" value="UniProtKB-KW"/>
</dbReference>
<evidence type="ECO:0000259" key="6">
    <source>
        <dbReference type="Pfam" id="PF04024"/>
    </source>
</evidence>
<dbReference type="Pfam" id="PF02518">
    <property type="entry name" value="HATPase_c"/>
    <property type="match status" value="1"/>
</dbReference>
<comment type="caution">
    <text evidence="7">The sequence shown here is derived from an EMBL/GenBank/DDBJ whole genome shotgun (WGS) entry which is preliminary data.</text>
</comment>
<evidence type="ECO:0000313" key="7">
    <source>
        <dbReference type="EMBL" id="GAA1788089.1"/>
    </source>
</evidence>
<dbReference type="PANTHER" id="PTHR24421:SF61">
    <property type="entry name" value="OXYGEN SENSOR HISTIDINE KINASE NREB"/>
    <property type="match status" value="1"/>
</dbReference>
<evidence type="ECO:0000256" key="4">
    <source>
        <dbReference type="SAM" id="Phobius"/>
    </source>
</evidence>